<dbReference type="Proteomes" id="UP001347796">
    <property type="component" value="Unassembled WGS sequence"/>
</dbReference>
<accession>A0AAN8JRD6</accession>
<keyword evidence="3" id="KW-1185">Reference proteome</keyword>
<proteinExistence type="predicted"/>
<reference evidence="2 3" key="1">
    <citation type="submission" date="2024-01" db="EMBL/GenBank/DDBJ databases">
        <title>The genome of the rayed Mediterranean limpet Patella caerulea (Linnaeus, 1758).</title>
        <authorList>
            <person name="Anh-Thu Weber A."/>
            <person name="Halstead-Nussloch G."/>
        </authorList>
    </citation>
    <scope>NUCLEOTIDE SEQUENCE [LARGE SCALE GENOMIC DNA]</scope>
    <source>
        <strain evidence="2">AATW-2023a</strain>
        <tissue evidence="2">Whole specimen</tissue>
    </source>
</reference>
<dbReference type="EMBL" id="JAZGQO010000008">
    <property type="protein sequence ID" value="KAK6180309.1"/>
    <property type="molecule type" value="Genomic_DNA"/>
</dbReference>
<comment type="caution">
    <text evidence="2">The sequence shown here is derived from an EMBL/GenBank/DDBJ whole genome shotgun (WGS) entry which is preliminary data.</text>
</comment>
<protein>
    <submittedName>
        <fullName evidence="2">Uncharacterized protein</fullName>
    </submittedName>
</protein>
<feature type="chain" id="PRO_5042870125" evidence="1">
    <location>
        <begin position="23"/>
        <end position="68"/>
    </location>
</feature>
<organism evidence="2 3">
    <name type="scientific">Patella caerulea</name>
    <name type="common">Rayed Mediterranean limpet</name>
    <dbReference type="NCBI Taxonomy" id="87958"/>
    <lineage>
        <taxon>Eukaryota</taxon>
        <taxon>Metazoa</taxon>
        <taxon>Spiralia</taxon>
        <taxon>Lophotrochozoa</taxon>
        <taxon>Mollusca</taxon>
        <taxon>Gastropoda</taxon>
        <taxon>Patellogastropoda</taxon>
        <taxon>Patelloidea</taxon>
        <taxon>Patellidae</taxon>
        <taxon>Patella</taxon>
    </lineage>
</organism>
<gene>
    <name evidence="2" type="ORF">SNE40_012491</name>
</gene>
<name>A0AAN8JRD6_PATCE</name>
<evidence type="ECO:0000313" key="2">
    <source>
        <dbReference type="EMBL" id="KAK6180309.1"/>
    </source>
</evidence>
<dbReference type="AlphaFoldDB" id="A0AAN8JRD6"/>
<feature type="signal peptide" evidence="1">
    <location>
        <begin position="1"/>
        <end position="22"/>
    </location>
</feature>
<evidence type="ECO:0000256" key="1">
    <source>
        <dbReference type="SAM" id="SignalP"/>
    </source>
</evidence>
<sequence>MKTKQLSGVITLSSLILYSSLALDVCRDIDNTNNCQSCGDTVYPRDEFYRENCMKSCDVCKGILVLLY</sequence>
<evidence type="ECO:0000313" key="3">
    <source>
        <dbReference type="Proteomes" id="UP001347796"/>
    </source>
</evidence>
<keyword evidence="1" id="KW-0732">Signal</keyword>